<dbReference type="EMBL" id="JAJSOF020000033">
    <property type="protein sequence ID" value="KAJ4429505.1"/>
    <property type="molecule type" value="Genomic_DNA"/>
</dbReference>
<evidence type="ECO:0000313" key="2">
    <source>
        <dbReference type="EMBL" id="KAJ4429505.1"/>
    </source>
</evidence>
<protein>
    <submittedName>
        <fullName evidence="2">Uncharacterized protein</fullName>
    </submittedName>
</protein>
<name>A0ABQ8S6F5_PERAM</name>
<gene>
    <name evidence="2" type="ORF">ANN_21674</name>
</gene>
<reference evidence="2 3" key="1">
    <citation type="journal article" date="2022" name="Allergy">
        <title>Genome assembly and annotation of Periplaneta americana reveal a comprehensive cockroach allergen profile.</title>
        <authorList>
            <person name="Wang L."/>
            <person name="Xiong Q."/>
            <person name="Saelim N."/>
            <person name="Wang L."/>
            <person name="Nong W."/>
            <person name="Wan A.T."/>
            <person name="Shi M."/>
            <person name="Liu X."/>
            <person name="Cao Q."/>
            <person name="Hui J.H.L."/>
            <person name="Sookrung N."/>
            <person name="Leung T.F."/>
            <person name="Tungtrongchitr A."/>
            <person name="Tsui S.K.W."/>
        </authorList>
    </citation>
    <scope>NUCLEOTIDE SEQUENCE [LARGE SCALE GENOMIC DNA]</scope>
    <source>
        <tissue evidence="2">Whole body-01</tissue>
    </source>
</reference>
<dbReference type="Proteomes" id="UP001148838">
    <property type="component" value="Unassembled WGS sequence"/>
</dbReference>
<keyword evidence="3" id="KW-1185">Reference proteome</keyword>
<organism evidence="2 3">
    <name type="scientific">Periplaneta americana</name>
    <name type="common">American cockroach</name>
    <name type="synonym">Blatta americana</name>
    <dbReference type="NCBI Taxonomy" id="6978"/>
    <lineage>
        <taxon>Eukaryota</taxon>
        <taxon>Metazoa</taxon>
        <taxon>Ecdysozoa</taxon>
        <taxon>Arthropoda</taxon>
        <taxon>Hexapoda</taxon>
        <taxon>Insecta</taxon>
        <taxon>Pterygota</taxon>
        <taxon>Neoptera</taxon>
        <taxon>Polyneoptera</taxon>
        <taxon>Dictyoptera</taxon>
        <taxon>Blattodea</taxon>
        <taxon>Blattoidea</taxon>
        <taxon>Blattidae</taxon>
        <taxon>Blattinae</taxon>
        <taxon>Periplaneta</taxon>
    </lineage>
</organism>
<evidence type="ECO:0000256" key="1">
    <source>
        <dbReference type="SAM" id="MobiDB-lite"/>
    </source>
</evidence>
<proteinExistence type="predicted"/>
<evidence type="ECO:0000313" key="3">
    <source>
        <dbReference type="Proteomes" id="UP001148838"/>
    </source>
</evidence>
<sequence length="143" mass="15824">MSCPSQTSGFYVPNYVSWRIVTEITVVHSGFAVIMTAVEFEVRVFKSSRVRLIFESDVNTQHGFLREGSKADVDKDRAKYWEETNSRSVFRKGTNGPSLAGKAPCKADVNNFKGKIVPGRGIDPGPLVERTSALPTELPRNST</sequence>
<comment type="caution">
    <text evidence="2">The sequence shown here is derived from an EMBL/GenBank/DDBJ whole genome shotgun (WGS) entry which is preliminary data.</text>
</comment>
<feature type="region of interest" description="Disordered" evidence="1">
    <location>
        <begin position="123"/>
        <end position="143"/>
    </location>
</feature>
<accession>A0ABQ8S6F5</accession>